<dbReference type="InterPro" id="IPR039425">
    <property type="entry name" value="RNA_pol_sigma-70-like"/>
</dbReference>
<dbReference type="PANTHER" id="PTHR43133">
    <property type="entry name" value="RNA POLYMERASE ECF-TYPE SIGMA FACTO"/>
    <property type="match status" value="1"/>
</dbReference>
<dbReference type="RefSeq" id="WP_315727204.1">
    <property type="nucleotide sequence ID" value="NZ_JAVUPU010000007.1"/>
</dbReference>
<evidence type="ECO:0000256" key="5">
    <source>
        <dbReference type="ARBA" id="ARBA00023163"/>
    </source>
</evidence>
<dbReference type="Pfam" id="PF08281">
    <property type="entry name" value="Sigma70_r4_2"/>
    <property type="match status" value="1"/>
</dbReference>
<protein>
    <submittedName>
        <fullName evidence="8">Sigma-70 family RNA polymerase sigma factor</fullName>
    </submittedName>
</protein>
<name>A0ABU3Q9L7_9SPHN</name>
<feature type="domain" description="RNA polymerase sigma-70 region 2" evidence="6">
    <location>
        <begin position="31"/>
        <end position="91"/>
    </location>
</feature>
<dbReference type="SUPFAM" id="SSF88946">
    <property type="entry name" value="Sigma2 domain of RNA polymerase sigma factors"/>
    <property type="match status" value="1"/>
</dbReference>
<dbReference type="InterPro" id="IPR014284">
    <property type="entry name" value="RNA_pol_sigma-70_dom"/>
</dbReference>
<dbReference type="Gene3D" id="1.10.1740.10">
    <property type="match status" value="1"/>
</dbReference>
<sequence>MTGKARRIGGRANSERRLRIAAWVADKVMPHEAGVRAWLVRARVAGEDVDDLIQESYCSLAALDSVDHIDRPDAYFFSTARNLLARKLRRAAVVPIATIAEIESFDDDRPSPEREVAGRRDFDRVRALIDRLPDPCRKVVEMRRLEGRPQREIAQALGISEGMVEWHVHNGVKTVMKMMRNEAASGADAATAGKGRRA</sequence>
<organism evidence="8 9">
    <name type="scientific">Sphingosinicella rhizophila</name>
    <dbReference type="NCBI Taxonomy" id="3050082"/>
    <lineage>
        <taxon>Bacteria</taxon>
        <taxon>Pseudomonadati</taxon>
        <taxon>Pseudomonadota</taxon>
        <taxon>Alphaproteobacteria</taxon>
        <taxon>Sphingomonadales</taxon>
        <taxon>Sphingosinicellaceae</taxon>
        <taxon>Sphingosinicella</taxon>
    </lineage>
</organism>
<comment type="similarity">
    <text evidence="1">Belongs to the sigma-70 factor family. ECF subfamily.</text>
</comment>
<keyword evidence="9" id="KW-1185">Reference proteome</keyword>
<keyword evidence="2" id="KW-0805">Transcription regulation</keyword>
<keyword evidence="3" id="KW-0731">Sigma factor</keyword>
<comment type="caution">
    <text evidence="8">The sequence shown here is derived from an EMBL/GenBank/DDBJ whole genome shotgun (WGS) entry which is preliminary data.</text>
</comment>
<evidence type="ECO:0000313" key="8">
    <source>
        <dbReference type="EMBL" id="MDT9600105.1"/>
    </source>
</evidence>
<dbReference type="Pfam" id="PF04542">
    <property type="entry name" value="Sigma70_r2"/>
    <property type="match status" value="1"/>
</dbReference>
<evidence type="ECO:0000256" key="3">
    <source>
        <dbReference type="ARBA" id="ARBA00023082"/>
    </source>
</evidence>
<reference evidence="8 9" key="1">
    <citation type="submission" date="2023-05" db="EMBL/GenBank/DDBJ databases">
        <authorList>
            <person name="Guo Y."/>
        </authorList>
    </citation>
    <scope>NUCLEOTIDE SEQUENCE [LARGE SCALE GENOMIC DNA]</scope>
    <source>
        <strain evidence="8 9">GR2756</strain>
    </source>
</reference>
<accession>A0ABU3Q9L7</accession>
<dbReference type="InterPro" id="IPR013325">
    <property type="entry name" value="RNA_pol_sigma_r2"/>
</dbReference>
<dbReference type="Gene3D" id="1.10.10.10">
    <property type="entry name" value="Winged helix-like DNA-binding domain superfamily/Winged helix DNA-binding domain"/>
    <property type="match status" value="1"/>
</dbReference>
<gene>
    <name evidence="8" type="ORF">RQX22_14185</name>
</gene>
<dbReference type="InterPro" id="IPR013324">
    <property type="entry name" value="RNA_pol_sigma_r3/r4-like"/>
</dbReference>
<evidence type="ECO:0000313" key="9">
    <source>
        <dbReference type="Proteomes" id="UP001259572"/>
    </source>
</evidence>
<dbReference type="InterPro" id="IPR007627">
    <property type="entry name" value="RNA_pol_sigma70_r2"/>
</dbReference>
<evidence type="ECO:0000256" key="2">
    <source>
        <dbReference type="ARBA" id="ARBA00023015"/>
    </source>
</evidence>
<dbReference type="InterPro" id="IPR036388">
    <property type="entry name" value="WH-like_DNA-bd_sf"/>
</dbReference>
<evidence type="ECO:0000256" key="1">
    <source>
        <dbReference type="ARBA" id="ARBA00010641"/>
    </source>
</evidence>
<dbReference type="SUPFAM" id="SSF88659">
    <property type="entry name" value="Sigma3 and sigma4 domains of RNA polymerase sigma factors"/>
    <property type="match status" value="1"/>
</dbReference>
<dbReference type="PANTHER" id="PTHR43133:SF8">
    <property type="entry name" value="RNA POLYMERASE SIGMA FACTOR HI_1459-RELATED"/>
    <property type="match status" value="1"/>
</dbReference>
<dbReference type="Proteomes" id="UP001259572">
    <property type="component" value="Unassembled WGS sequence"/>
</dbReference>
<dbReference type="InterPro" id="IPR013249">
    <property type="entry name" value="RNA_pol_sigma70_r4_t2"/>
</dbReference>
<evidence type="ECO:0000259" key="6">
    <source>
        <dbReference type="Pfam" id="PF04542"/>
    </source>
</evidence>
<feature type="domain" description="RNA polymerase sigma factor 70 region 4 type 2" evidence="7">
    <location>
        <begin position="123"/>
        <end position="173"/>
    </location>
</feature>
<evidence type="ECO:0000259" key="7">
    <source>
        <dbReference type="Pfam" id="PF08281"/>
    </source>
</evidence>
<evidence type="ECO:0000256" key="4">
    <source>
        <dbReference type="ARBA" id="ARBA00023125"/>
    </source>
</evidence>
<keyword evidence="5" id="KW-0804">Transcription</keyword>
<dbReference type="EMBL" id="JAVUPU010000007">
    <property type="protein sequence ID" value="MDT9600105.1"/>
    <property type="molecule type" value="Genomic_DNA"/>
</dbReference>
<proteinExistence type="inferred from homology"/>
<keyword evidence="4" id="KW-0238">DNA-binding</keyword>
<dbReference type="NCBIfam" id="TIGR02937">
    <property type="entry name" value="sigma70-ECF"/>
    <property type="match status" value="1"/>
</dbReference>